<comment type="caution">
    <text evidence="1">The sequence shown here is derived from an EMBL/GenBank/DDBJ whole genome shotgun (WGS) entry which is preliminary data.</text>
</comment>
<evidence type="ECO:0000313" key="1">
    <source>
        <dbReference type="EMBL" id="KAF0852701.1"/>
    </source>
</evidence>
<dbReference type="AlphaFoldDB" id="A0A8K0AK01"/>
<accession>A0A8K0AK01</accession>
<name>A0A8K0AK01_ANDGO</name>
<organism evidence="1 2">
    <name type="scientific">Andalucia godoyi</name>
    <name type="common">Flagellate</name>
    <dbReference type="NCBI Taxonomy" id="505711"/>
    <lineage>
        <taxon>Eukaryota</taxon>
        <taxon>Discoba</taxon>
        <taxon>Jakobida</taxon>
        <taxon>Andalucina</taxon>
        <taxon>Andaluciidae</taxon>
        <taxon>Andalucia</taxon>
    </lineage>
</organism>
<evidence type="ECO:0000313" key="2">
    <source>
        <dbReference type="Proteomes" id="UP000799049"/>
    </source>
</evidence>
<sequence length="453" mass="50904">MREWSLRASRQFHPIIHILSRRFNFNRVEWKDRVAGYASGHPYLNAAMLFTIMYNGAIANPILSRCKSSRSVSYACSSTNPDVILASEDVQDVCQKLSMDRSLDYITVSNKLVREAMNQSVTMLKSQMPKPKILAGEYPHVMCRISKGRTLGRGRTTVWTHADLDGQIKALETLLGWDLSDYVYCDAGDNIQSVELLSLFALHSACSFNYKGKMVNALASEHSCAPTILIGDRSFFYKLIHPLSVERPAVKLDLSKLRSAFLWDDSNIPVTETLRAQWRLKSSVPLTDLYRTSETGVVDVAPYAFMKPNSELRFPIDTGLKYMNKGCLVPMHLVANAEDGLFHTDDRIDRGKLHFSPFEGHVLDSGFASEVAMTNIQSGQPAVAVALRKEHASQAGIQRLKEYVSQFVQPVDLPAFAAFSNDYVLRNRVGSIDPLFLKNEAKFAPFRWSLHAK</sequence>
<dbReference type="Proteomes" id="UP000799049">
    <property type="component" value="Unassembled WGS sequence"/>
</dbReference>
<proteinExistence type="predicted"/>
<dbReference type="Gene3D" id="3.40.50.12780">
    <property type="entry name" value="N-terminal domain of ligase-like"/>
    <property type="match status" value="1"/>
</dbReference>
<protein>
    <submittedName>
        <fullName evidence="1">Putative mitochondrial protein</fullName>
    </submittedName>
</protein>
<dbReference type="SUPFAM" id="SSF56801">
    <property type="entry name" value="Acetyl-CoA synthetase-like"/>
    <property type="match status" value="1"/>
</dbReference>
<dbReference type="EMBL" id="VRVR01000020">
    <property type="protein sequence ID" value="KAF0852701.1"/>
    <property type="molecule type" value="Genomic_DNA"/>
</dbReference>
<reference evidence="1" key="1">
    <citation type="submission" date="2019-09" db="EMBL/GenBank/DDBJ databases">
        <title>The Mitochondrial Proteome of the Jakobid, Andalucia godoyi, a Protist With the Most Gene-Rich and Bacteria-Like Mitochondrial Genome.</title>
        <authorList>
            <person name="Gray M.W."/>
            <person name="Burger G."/>
            <person name="Derelle R."/>
            <person name="Klimes V."/>
            <person name="Leger M."/>
            <person name="Sarrasin M."/>
            <person name="Vlcek C."/>
            <person name="Roger A.J."/>
            <person name="Elias M."/>
            <person name="Lang B.F."/>
        </authorList>
    </citation>
    <scope>NUCLEOTIDE SEQUENCE</scope>
    <source>
        <strain evidence="1">And28</strain>
    </source>
</reference>
<gene>
    <name evidence="1" type="ORF">ANDGO_08602</name>
</gene>
<keyword evidence="2" id="KW-1185">Reference proteome</keyword>
<dbReference type="InterPro" id="IPR042099">
    <property type="entry name" value="ANL_N_sf"/>
</dbReference>